<feature type="region of interest" description="Disordered" evidence="6">
    <location>
        <begin position="378"/>
        <end position="445"/>
    </location>
</feature>
<evidence type="ECO:0000256" key="2">
    <source>
        <dbReference type="ARBA" id="ARBA00022763"/>
    </source>
</evidence>
<proteinExistence type="inferred from homology"/>
<reference evidence="8 9" key="1">
    <citation type="journal article" date="2021" name="Nat. Commun.">
        <title>Genetic determinants of endophytism in the Arabidopsis root mycobiome.</title>
        <authorList>
            <person name="Mesny F."/>
            <person name="Miyauchi S."/>
            <person name="Thiergart T."/>
            <person name="Pickel B."/>
            <person name="Atanasova L."/>
            <person name="Karlsson M."/>
            <person name="Huettel B."/>
            <person name="Barry K.W."/>
            <person name="Haridas S."/>
            <person name="Chen C."/>
            <person name="Bauer D."/>
            <person name="Andreopoulos W."/>
            <person name="Pangilinan J."/>
            <person name="LaButti K."/>
            <person name="Riley R."/>
            <person name="Lipzen A."/>
            <person name="Clum A."/>
            <person name="Drula E."/>
            <person name="Henrissat B."/>
            <person name="Kohler A."/>
            <person name="Grigoriev I.V."/>
            <person name="Martin F.M."/>
            <person name="Hacquard S."/>
        </authorList>
    </citation>
    <scope>NUCLEOTIDE SEQUENCE [LARGE SCALE GENOMIC DNA]</scope>
    <source>
        <strain evidence="8 9">MPI-SDFR-AT-0080</strain>
    </source>
</reference>
<dbReference type="InterPro" id="IPR000253">
    <property type="entry name" value="FHA_dom"/>
</dbReference>
<sequence>MWLLTHTGDLTHGKRFWLRPGTSHLLGRTRSDASAFTFYIGDVKTISRKHLIISVRAPPAGSSAQPGHRSEVVLRDESKFGTTLNGVRFNNEERIVGGSGDKETSVYEIRLGKWDVAWRLEWQPVVFSVGGAGKKRKGDVLAQMRERLEGLDLKVLGEYVPGLTTHAVSAKRNTPAVLQALIQGRRVVTEAFLEELEARARKREAVLDAEGNEEVPRVPLEEDFDGNWPAEVDFVPPVGSEPVPRPEGLFAPNPERETVFAGYTFVFSDGNQYDQLAPVVTQGNGKALVRELESGSEDTEGFIRYVKNVAGEKGMGEFEDGSEGKGVVVVRLTEPRGKNIEWWQTFYNSVDLGLGQRSINQNEFLDAIVANDASPLRQSLQEEEEEQEEDIPSSIPRPPPSTSVGPSQASIAPTRAEHTQGDQSQMPPPSTTNEASSSLEPLVSKTARKGFRRALTESRFRGFDDFKPEDLPRIQYVLSDDDDAQSQAEPSQASMAQSQQRGTSQSQGTLTRGRKRQHEEEPMEVSDDEDERLFPAAAAMKRRKLEQQLHGPAMDDAEVVEVPKPKQPSLVLPSDVRKAKQEKDVNVRQVARERREKGEDERRRDEDALREALEGMDIEQMKNLAKVEVMEVRPRTNRASITEGENGDEERWKPEWNGRKNFKKFRKRRPGDKEGDSQAPLRGRRVIVTLQEVPRTESNTTEDYFLVDNNSTFDSIRSRPMASRRRRDSDSDADEGSFRRLRAQNSQRKRDNAGPASSISTRAEDDAEMQDLDPEEIAGQPRNDSIASMAKDAADARPRTASSTRSKASLSIAAGTRRSRPSPAPSSQTLKGDGTTQHQQRPNSRASATSSGTTTTTRTKRSAMAPPPAEPPKKKGKLAPPVKKWKGLRDPEDEGHSDESGDELKFRRRRR</sequence>
<keyword evidence="2" id="KW-0227">DNA damage</keyword>
<feature type="compositionally biased region" description="Basic and acidic residues" evidence="6">
    <location>
        <begin position="649"/>
        <end position="658"/>
    </location>
</feature>
<dbReference type="Gene3D" id="3.40.50.10980">
    <property type="entry name" value="Nibrin, BRCT2 domain"/>
    <property type="match status" value="1"/>
</dbReference>
<protein>
    <recommendedName>
        <fullName evidence="7">FHA domain-containing protein</fullName>
    </recommendedName>
</protein>
<dbReference type="CDD" id="cd22667">
    <property type="entry name" value="FHA_NBN"/>
    <property type="match status" value="1"/>
</dbReference>
<feature type="compositionally biased region" description="Low complexity" evidence="6">
    <location>
        <begin position="844"/>
        <end position="857"/>
    </location>
</feature>
<evidence type="ECO:0000313" key="8">
    <source>
        <dbReference type="EMBL" id="KAH7048458.1"/>
    </source>
</evidence>
<dbReference type="Proteomes" id="UP000774617">
    <property type="component" value="Unassembled WGS sequence"/>
</dbReference>
<feature type="compositionally biased region" description="Basic and acidic residues" evidence="6">
    <location>
        <begin position="459"/>
        <end position="472"/>
    </location>
</feature>
<feature type="compositionally biased region" description="Polar residues" evidence="6">
    <location>
        <begin position="485"/>
        <end position="496"/>
    </location>
</feature>
<evidence type="ECO:0000256" key="4">
    <source>
        <dbReference type="ARBA" id="ARBA00023242"/>
    </source>
</evidence>
<feature type="region of interest" description="Disordered" evidence="6">
    <location>
        <begin position="459"/>
        <end position="608"/>
    </location>
</feature>
<feature type="compositionally biased region" description="Polar residues" evidence="6">
    <location>
        <begin position="696"/>
        <end position="715"/>
    </location>
</feature>
<evidence type="ECO:0000259" key="7">
    <source>
        <dbReference type="PROSITE" id="PS50006"/>
    </source>
</evidence>
<feature type="compositionally biased region" description="Basic and acidic residues" evidence="6">
    <location>
        <begin position="575"/>
        <end position="608"/>
    </location>
</feature>
<comment type="subcellular location">
    <subcellularLocation>
        <location evidence="1">Nucleus</location>
    </subcellularLocation>
</comment>
<feature type="compositionally biased region" description="Polar residues" evidence="6">
    <location>
        <begin position="800"/>
        <end position="809"/>
    </location>
</feature>
<feature type="compositionally biased region" description="Acidic residues" evidence="6">
    <location>
        <begin position="765"/>
        <end position="776"/>
    </location>
</feature>
<dbReference type="PANTHER" id="PTHR12162">
    <property type="entry name" value="NIBRIN-RELATED"/>
    <property type="match status" value="1"/>
</dbReference>
<dbReference type="EMBL" id="JAGTJR010000015">
    <property type="protein sequence ID" value="KAH7048458.1"/>
    <property type="molecule type" value="Genomic_DNA"/>
</dbReference>
<accession>A0ABQ8G8Z5</accession>
<organism evidence="8 9">
    <name type="scientific">Macrophomina phaseolina</name>
    <dbReference type="NCBI Taxonomy" id="35725"/>
    <lineage>
        <taxon>Eukaryota</taxon>
        <taxon>Fungi</taxon>
        <taxon>Dikarya</taxon>
        <taxon>Ascomycota</taxon>
        <taxon>Pezizomycotina</taxon>
        <taxon>Dothideomycetes</taxon>
        <taxon>Dothideomycetes incertae sedis</taxon>
        <taxon>Botryosphaeriales</taxon>
        <taxon>Botryosphaeriaceae</taxon>
        <taxon>Macrophomina</taxon>
    </lineage>
</organism>
<dbReference type="Gene3D" id="2.60.200.20">
    <property type="match status" value="1"/>
</dbReference>
<comment type="caution">
    <text evidence="8">The sequence shown here is derived from an EMBL/GenBank/DDBJ whole genome shotgun (WGS) entry which is preliminary data.</text>
</comment>
<dbReference type="InterPro" id="IPR008984">
    <property type="entry name" value="SMAD_FHA_dom_sf"/>
</dbReference>
<dbReference type="PROSITE" id="PS50006">
    <property type="entry name" value="FHA_DOMAIN"/>
    <property type="match status" value="1"/>
</dbReference>
<gene>
    <name evidence="8" type="ORF">B0J12DRAFT_115678</name>
</gene>
<evidence type="ECO:0000313" key="9">
    <source>
        <dbReference type="Proteomes" id="UP000774617"/>
    </source>
</evidence>
<dbReference type="SUPFAM" id="SSF49879">
    <property type="entry name" value="SMAD/FHA domain"/>
    <property type="match status" value="1"/>
</dbReference>
<evidence type="ECO:0000256" key="1">
    <source>
        <dbReference type="ARBA" id="ARBA00004123"/>
    </source>
</evidence>
<name>A0ABQ8G8Z5_9PEZI</name>
<feature type="compositionally biased region" description="Polar residues" evidence="6">
    <location>
        <begin position="828"/>
        <end position="843"/>
    </location>
</feature>
<feature type="compositionally biased region" description="Polar residues" evidence="6">
    <location>
        <begin position="421"/>
        <end position="439"/>
    </location>
</feature>
<dbReference type="PANTHER" id="PTHR12162:SF0">
    <property type="entry name" value="NIBRIN"/>
    <property type="match status" value="1"/>
</dbReference>
<feature type="compositionally biased region" description="Acidic residues" evidence="6">
    <location>
        <begin position="381"/>
        <end position="391"/>
    </location>
</feature>
<feature type="domain" description="FHA" evidence="7">
    <location>
        <begin position="24"/>
        <end position="89"/>
    </location>
</feature>
<feature type="region of interest" description="Disordered" evidence="6">
    <location>
        <begin position="636"/>
        <end position="911"/>
    </location>
</feature>
<feature type="compositionally biased region" description="Low complexity" evidence="6">
    <location>
        <begin position="497"/>
        <end position="509"/>
    </location>
</feature>
<dbReference type="InterPro" id="IPR043014">
    <property type="entry name" value="Nibrin_BRCT2_sf"/>
</dbReference>
<dbReference type="InterPro" id="IPR040227">
    <property type="entry name" value="Nibrin-rel"/>
</dbReference>
<dbReference type="Pfam" id="PF16508">
    <property type="entry name" value="NIBRIN_BRCT_II"/>
    <property type="match status" value="1"/>
</dbReference>
<feature type="compositionally biased region" description="Acidic residues" evidence="6">
    <location>
        <begin position="521"/>
        <end position="531"/>
    </location>
</feature>
<feature type="compositionally biased region" description="Basic residues" evidence="6">
    <location>
        <begin position="660"/>
        <end position="670"/>
    </location>
</feature>
<keyword evidence="4" id="KW-0539">Nucleus</keyword>
<dbReference type="Pfam" id="PF00498">
    <property type="entry name" value="FHA"/>
    <property type="match status" value="1"/>
</dbReference>
<keyword evidence="3" id="KW-0234">DNA repair</keyword>
<evidence type="ECO:0000256" key="6">
    <source>
        <dbReference type="SAM" id="MobiDB-lite"/>
    </source>
</evidence>
<evidence type="ECO:0000256" key="3">
    <source>
        <dbReference type="ARBA" id="ARBA00023204"/>
    </source>
</evidence>
<dbReference type="InterPro" id="IPR032429">
    <property type="entry name" value="Nibrin_BRCT2"/>
</dbReference>
<keyword evidence="9" id="KW-1185">Reference proteome</keyword>
<comment type="similarity">
    <text evidence="5">Belongs to the Nibrin family.</text>
</comment>
<evidence type="ECO:0000256" key="5">
    <source>
        <dbReference type="ARBA" id="ARBA00044757"/>
    </source>
</evidence>